<dbReference type="GeneID" id="5014326"/>
<keyword evidence="3" id="KW-1185">Reference proteome</keyword>
<feature type="transmembrane region" description="Helical" evidence="1">
    <location>
        <begin position="135"/>
        <end position="154"/>
    </location>
</feature>
<name>A0BRH7_PARTE</name>
<dbReference type="EMBL" id="CT868011">
    <property type="protein sequence ID" value="CAK61144.1"/>
    <property type="molecule type" value="Genomic_DNA"/>
</dbReference>
<evidence type="ECO:0008006" key="4">
    <source>
        <dbReference type="Google" id="ProtNLM"/>
    </source>
</evidence>
<dbReference type="Proteomes" id="UP000000600">
    <property type="component" value="Unassembled WGS sequence"/>
</dbReference>
<protein>
    <recommendedName>
        <fullName evidence="4">Transmembrane protein</fullName>
    </recommendedName>
</protein>
<accession>A0BRH7</accession>
<sequence>MIEELKTKTNGLKKAEFLYNQYYYMAARRESFQSFRENKNFSSFSIRRSFQPLNSYNNSYYSQEQLQLLCMNICITMDGYTEDQGLYLMCRNVNPHRGHPIKLLKEILAIPINLNLQFYELGVFPFFICTLKLCIIYLNFSLLLAFFQILFLLLSTKNTYTFHDTLINVCHYLIFSSLQFNSLKILKFLNIPSQLQMNSQNNSTSILWHTVFQPLRKQILWYKTNLLIRLLYQHLSRAGRFSILSISCSSFYGYSSFQ</sequence>
<keyword evidence="1" id="KW-0812">Transmembrane</keyword>
<reference evidence="2 3" key="1">
    <citation type="journal article" date="2006" name="Nature">
        <title>Global trends of whole-genome duplications revealed by the ciliate Paramecium tetraurelia.</title>
        <authorList>
            <consortium name="Genoscope"/>
            <person name="Aury J.-M."/>
            <person name="Jaillon O."/>
            <person name="Duret L."/>
            <person name="Noel B."/>
            <person name="Jubin C."/>
            <person name="Porcel B.M."/>
            <person name="Segurens B."/>
            <person name="Daubin V."/>
            <person name="Anthouard V."/>
            <person name="Aiach N."/>
            <person name="Arnaiz O."/>
            <person name="Billaut A."/>
            <person name="Beisson J."/>
            <person name="Blanc I."/>
            <person name="Bouhouche K."/>
            <person name="Camara F."/>
            <person name="Duharcourt S."/>
            <person name="Guigo R."/>
            <person name="Gogendeau D."/>
            <person name="Katinka M."/>
            <person name="Keller A.-M."/>
            <person name="Kissmehl R."/>
            <person name="Klotz C."/>
            <person name="Koll F."/>
            <person name="Le Moue A."/>
            <person name="Lepere C."/>
            <person name="Malinsky S."/>
            <person name="Nowacki M."/>
            <person name="Nowak J.K."/>
            <person name="Plattner H."/>
            <person name="Poulain J."/>
            <person name="Ruiz F."/>
            <person name="Serrano V."/>
            <person name="Zagulski M."/>
            <person name="Dessen P."/>
            <person name="Betermier M."/>
            <person name="Weissenbach J."/>
            <person name="Scarpelli C."/>
            <person name="Schachter V."/>
            <person name="Sperling L."/>
            <person name="Meyer E."/>
            <person name="Cohen J."/>
            <person name="Wincker P."/>
        </authorList>
    </citation>
    <scope>NUCLEOTIDE SEQUENCE [LARGE SCALE GENOMIC DNA]</scope>
    <source>
        <strain evidence="2 3">Stock d4-2</strain>
    </source>
</reference>
<evidence type="ECO:0000313" key="2">
    <source>
        <dbReference type="EMBL" id="CAK61144.1"/>
    </source>
</evidence>
<keyword evidence="1" id="KW-0472">Membrane</keyword>
<evidence type="ECO:0000313" key="3">
    <source>
        <dbReference type="Proteomes" id="UP000000600"/>
    </source>
</evidence>
<dbReference type="HOGENOM" id="CLU_1079488_0_0_1"/>
<dbReference type="RefSeq" id="XP_001428542.1">
    <property type="nucleotide sequence ID" value="XM_001428505.1"/>
</dbReference>
<dbReference type="KEGG" id="ptm:GSPATT00031375001"/>
<dbReference type="AlphaFoldDB" id="A0BRH7"/>
<proteinExistence type="predicted"/>
<organism evidence="2 3">
    <name type="scientific">Paramecium tetraurelia</name>
    <dbReference type="NCBI Taxonomy" id="5888"/>
    <lineage>
        <taxon>Eukaryota</taxon>
        <taxon>Sar</taxon>
        <taxon>Alveolata</taxon>
        <taxon>Ciliophora</taxon>
        <taxon>Intramacronucleata</taxon>
        <taxon>Oligohymenophorea</taxon>
        <taxon>Peniculida</taxon>
        <taxon>Parameciidae</taxon>
        <taxon>Paramecium</taxon>
    </lineage>
</organism>
<gene>
    <name evidence="2" type="ORF">GSPATT00031375001</name>
</gene>
<evidence type="ECO:0000256" key="1">
    <source>
        <dbReference type="SAM" id="Phobius"/>
    </source>
</evidence>
<dbReference type="InParanoid" id="A0BRH7"/>
<keyword evidence="1" id="KW-1133">Transmembrane helix</keyword>